<gene>
    <name evidence="7" type="ORF">BCR39DRAFT_582666</name>
</gene>
<evidence type="ECO:0000313" key="7">
    <source>
        <dbReference type="EMBL" id="ORY23825.1"/>
    </source>
</evidence>
<comment type="caution">
    <text evidence="7">The sequence shown here is derived from an EMBL/GenBank/DDBJ whole genome shotgun (WGS) entry which is preliminary data.</text>
</comment>
<dbReference type="InParanoid" id="A0A1Y2APE7"/>
<feature type="transmembrane region" description="Helical" evidence="6">
    <location>
        <begin position="45"/>
        <end position="68"/>
    </location>
</feature>
<dbReference type="Proteomes" id="UP000193986">
    <property type="component" value="Unassembled WGS sequence"/>
</dbReference>
<proteinExistence type="inferred from homology"/>
<comment type="subcellular location">
    <subcellularLocation>
        <location evidence="1">Membrane</location>
        <topology evidence="1">Multi-pass membrane protein</topology>
    </subcellularLocation>
</comment>
<evidence type="ECO:0000256" key="2">
    <source>
        <dbReference type="ARBA" id="ARBA00008974"/>
    </source>
</evidence>
<evidence type="ECO:0000256" key="1">
    <source>
        <dbReference type="ARBA" id="ARBA00004141"/>
    </source>
</evidence>
<feature type="transmembrane region" description="Helical" evidence="6">
    <location>
        <begin position="276"/>
        <end position="301"/>
    </location>
</feature>
<dbReference type="InterPro" id="IPR001248">
    <property type="entry name" value="Pur-cyt_permease"/>
</dbReference>
<keyword evidence="4 6" id="KW-1133">Transmembrane helix</keyword>
<evidence type="ECO:0000256" key="5">
    <source>
        <dbReference type="ARBA" id="ARBA00023136"/>
    </source>
</evidence>
<protein>
    <submittedName>
        <fullName evidence="7">Permease for cytosine/purines, uracil, thiamine, allantoin-domain-containing protein</fullName>
    </submittedName>
</protein>
<reference evidence="7 8" key="1">
    <citation type="submission" date="2016-07" db="EMBL/GenBank/DDBJ databases">
        <title>Pervasive Adenine N6-methylation of Active Genes in Fungi.</title>
        <authorList>
            <consortium name="DOE Joint Genome Institute"/>
            <person name="Mondo S.J."/>
            <person name="Dannebaum R.O."/>
            <person name="Kuo R.C."/>
            <person name="Labutti K."/>
            <person name="Haridas S."/>
            <person name="Kuo A."/>
            <person name="Salamov A."/>
            <person name="Ahrendt S.R."/>
            <person name="Lipzen A."/>
            <person name="Sullivan W."/>
            <person name="Andreopoulos W.B."/>
            <person name="Clum A."/>
            <person name="Lindquist E."/>
            <person name="Daum C."/>
            <person name="Ramamoorthy G.K."/>
            <person name="Gryganskyi A."/>
            <person name="Culley D."/>
            <person name="Magnuson J.K."/>
            <person name="James T.Y."/>
            <person name="O'Malley M.A."/>
            <person name="Stajich J.E."/>
            <person name="Spatafora J.W."/>
            <person name="Visel A."/>
            <person name="Grigoriev I.V."/>
        </authorList>
    </citation>
    <scope>NUCLEOTIDE SEQUENCE [LARGE SCALE GENOMIC DNA]</scope>
    <source>
        <strain evidence="7 8">68-887.2</strain>
    </source>
</reference>
<evidence type="ECO:0000256" key="4">
    <source>
        <dbReference type="ARBA" id="ARBA00022989"/>
    </source>
</evidence>
<comment type="similarity">
    <text evidence="2">Belongs to the purine-cytosine permease (2.A.39) family.</text>
</comment>
<feature type="transmembrane region" description="Helical" evidence="6">
    <location>
        <begin position="74"/>
        <end position="97"/>
    </location>
</feature>
<feature type="transmembrane region" description="Helical" evidence="6">
    <location>
        <begin position="196"/>
        <end position="216"/>
    </location>
</feature>
<dbReference type="EMBL" id="MCFC01000075">
    <property type="protein sequence ID" value="ORY23825.1"/>
    <property type="molecule type" value="Genomic_DNA"/>
</dbReference>
<feature type="transmembrane region" description="Helical" evidence="6">
    <location>
        <begin position="397"/>
        <end position="417"/>
    </location>
</feature>
<feature type="transmembrane region" description="Helical" evidence="6">
    <location>
        <begin position="160"/>
        <end position="184"/>
    </location>
</feature>
<feature type="transmembrane region" description="Helical" evidence="6">
    <location>
        <begin position="118"/>
        <end position="140"/>
    </location>
</feature>
<feature type="transmembrane region" description="Helical" evidence="6">
    <location>
        <begin position="236"/>
        <end position="256"/>
    </location>
</feature>
<keyword evidence="5 6" id="KW-0472">Membrane</keyword>
<dbReference type="OrthoDB" id="2018619at2759"/>
<evidence type="ECO:0000256" key="3">
    <source>
        <dbReference type="ARBA" id="ARBA00022692"/>
    </source>
</evidence>
<dbReference type="PANTHER" id="PTHR30618">
    <property type="entry name" value="NCS1 FAMILY PURINE/PYRIMIDINE TRANSPORTER"/>
    <property type="match status" value="1"/>
</dbReference>
<dbReference type="GO" id="GO:0015205">
    <property type="term" value="F:nucleobase transmembrane transporter activity"/>
    <property type="evidence" value="ECO:0007669"/>
    <property type="project" value="TreeGrafter"/>
</dbReference>
<accession>A0A1Y2APE7</accession>
<dbReference type="Pfam" id="PF02133">
    <property type="entry name" value="Transp_cyt_pur"/>
    <property type="match status" value="1"/>
</dbReference>
<keyword evidence="8" id="KW-1185">Reference proteome</keyword>
<dbReference type="AlphaFoldDB" id="A0A1Y2APE7"/>
<dbReference type="InterPro" id="IPR045225">
    <property type="entry name" value="Uracil/uridine/allantoin_perm"/>
</dbReference>
<dbReference type="GO" id="GO:0005886">
    <property type="term" value="C:plasma membrane"/>
    <property type="evidence" value="ECO:0007669"/>
    <property type="project" value="TreeGrafter"/>
</dbReference>
<evidence type="ECO:0000256" key="6">
    <source>
        <dbReference type="SAM" id="Phobius"/>
    </source>
</evidence>
<feature type="transmembrane region" description="Helical" evidence="6">
    <location>
        <begin position="477"/>
        <end position="498"/>
    </location>
</feature>
<keyword evidence="3 6" id="KW-0812">Transmembrane</keyword>
<organism evidence="7 8">
    <name type="scientific">Naematelia encephala</name>
    <dbReference type="NCBI Taxonomy" id="71784"/>
    <lineage>
        <taxon>Eukaryota</taxon>
        <taxon>Fungi</taxon>
        <taxon>Dikarya</taxon>
        <taxon>Basidiomycota</taxon>
        <taxon>Agaricomycotina</taxon>
        <taxon>Tremellomycetes</taxon>
        <taxon>Tremellales</taxon>
        <taxon>Naemateliaceae</taxon>
        <taxon>Naematelia</taxon>
    </lineage>
</organism>
<feature type="transmembrane region" description="Helical" evidence="6">
    <location>
        <begin position="447"/>
        <end position="465"/>
    </location>
</feature>
<dbReference type="PANTHER" id="PTHR30618:SF15">
    <property type="entry name" value="NICOTINAMIDE RIBOSIDE TRANSPORTER 1-RELATED"/>
    <property type="match status" value="1"/>
</dbReference>
<name>A0A1Y2APE7_9TREE</name>
<evidence type="ECO:0000313" key="8">
    <source>
        <dbReference type="Proteomes" id="UP000193986"/>
    </source>
</evidence>
<feature type="transmembrane region" description="Helical" evidence="6">
    <location>
        <begin position="368"/>
        <end position="385"/>
    </location>
</feature>
<feature type="transmembrane region" description="Helical" evidence="6">
    <location>
        <begin position="327"/>
        <end position="347"/>
    </location>
</feature>
<dbReference type="Gene3D" id="1.10.4160.10">
    <property type="entry name" value="Hydantoin permease"/>
    <property type="match status" value="1"/>
</dbReference>
<sequence>MFDFSHWKERLLVPNDDSDFERTNWCNRDLIPMPKERRTYGSPSFFLWWFTGGFSIVNYTTGASFIAYGLTGQQSLVCAIIGPFILGVIAVFAGWMGATHHIGYTISSRMVHGMRGSYLFVFLRCIPALIYDGIEAYWGGQAVSAVLGALSPKWAAIDRTLAGGTLLLTDFIGFLIFYIFFLIVMRIPPEKLQKPFLVTSIGFFLTIIGLLAWATSTAGGAGPYFHGVTEASRGNLGWSTMFGLMAIVGNFSVTSLGMSDWTRYSKTPRSPLLSQLIACPLAMGSSCVIGIIVTSCSKAILGEAIWQPYSLLQAVQAHYNNSPGSRAAVFFAALACACAQITVNIILNSYAAAMDITAVAPKYLNIRRAAYVVAAVGLATCPWQITSAAATFMDVLAGFGVFYGPAAGVQLAEFFFIRKRHIKLEDLYIGNSRSIYWYWHGFNWRSYSSFFLGLVPTLPGFIMAVHDPAISTDNPWIKMYHLGFLLGLVVSFSTHMAISTVFPPPHRFEGVIEHIDGDFVLEREPSGELGAVEKYDEKLQVEDRVQAVV</sequence>